<reference evidence="2" key="2">
    <citation type="journal article" date="2022" name="Microbiol. Resour. Announc.">
        <title>Metagenome Sequencing to Explore Phylogenomics of Terrestrial Cyanobacteria.</title>
        <authorList>
            <person name="Ward R.D."/>
            <person name="Stajich J.E."/>
            <person name="Johansen J.R."/>
            <person name="Huntemann M."/>
            <person name="Clum A."/>
            <person name="Foster B."/>
            <person name="Foster B."/>
            <person name="Roux S."/>
            <person name="Palaniappan K."/>
            <person name="Varghese N."/>
            <person name="Mukherjee S."/>
            <person name="Reddy T.B.K."/>
            <person name="Daum C."/>
            <person name="Copeland A."/>
            <person name="Chen I.A."/>
            <person name="Ivanova N.N."/>
            <person name="Kyrpides N.C."/>
            <person name="Shapiro N."/>
            <person name="Eloe-Fadrosh E.A."/>
            <person name="Pietrasiak N."/>
        </authorList>
    </citation>
    <scope>NUCLEOTIDE SEQUENCE</scope>
    <source>
        <strain evidence="2">JT2-VF2</strain>
    </source>
</reference>
<evidence type="ECO:0000313" key="2">
    <source>
        <dbReference type="EMBL" id="MBW4564835.1"/>
    </source>
</evidence>
<dbReference type="PANTHER" id="PTHR34060:SF2">
    <property type="entry name" value="OS03G0837900 PROTEIN"/>
    <property type="match status" value="1"/>
</dbReference>
<dbReference type="Gene3D" id="3.30.530.20">
    <property type="match status" value="1"/>
</dbReference>
<feature type="domain" description="Coenzyme Q-binding protein COQ10 START" evidence="1">
    <location>
        <begin position="55"/>
        <end position="167"/>
    </location>
</feature>
<sequence>MSASRISDSIIAGSDMAWSQEKQKLLMQGEIFVQSEPHTAWGGAVTAWMYVPLVRSHVWQQLTDYPRWVHYFPDITKSEVLSRGEAKRLYQAAQKAFLFFTAQVEIYLNVVEVLGQQIQFRMEKGSFEDFSANLELKDCDNGTILAYKVQATPNILIPSIFIQQAMNFELPANMRKMRQVLCKGQ</sequence>
<dbReference type="InterPro" id="IPR023393">
    <property type="entry name" value="START-like_dom_sf"/>
</dbReference>
<proteinExistence type="predicted"/>
<evidence type="ECO:0000313" key="3">
    <source>
        <dbReference type="Proteomes" id="UP000715781"/>
    </source>
</evidence>
<accession>A0A951Q325</accession>
<organism evidence="2 3">
    <name type="scientific">Mojavia pulchra JT2-VF2</name>
    <dbReference type="NCBI Taxonomy" id="287848"/>
    <lineage>
        <taxon>Bacteria</taxon>
        <taxon>Bacillati</taxon>
        <taxon>Cyanobacteriota</taxon>
        <taxon>Cyanophyceae</taxon>
        <taxon>Nostocales</taxon>
        <taxon>Nostocaceae</taxon>
    </lineage>
</organism>
<protein>
    <submittedName>
        <fullName evidence="2">Cyclase</fullName>
    </submittedName>
</protein>
<name>A0A951Q325_9NOST</name>
<reference evidence="2" key="1">
    <citation type="submission" date="2021-05" db="EMBL/GenBank/DDBJ databases">
        <authorList>
            <person name="Pietrasiak N."/>
            <person name="Ward R."/>
            <person name="Stajich J.E."/>
            <person name="Kurbessoian T."/>
        </authorList>
    </citation>
    <scope>NUCLEOTIDE SEQUENCE</scope>
    <source>
        <strain evidence="2">JT2-VF2</strain>
    </source>
</reference>
<dbReference type="SUPFAM" id="SSF55961">
    <property type="entry name" value="Bet v1-like"/>
    <property type="match status" value="1"/>
</dbReference>
<comment type="caution">
    <text evidence="2">The sequence shown here is derived from an EMBL/GenBank/DDBJ whole genome shotgun (WGS) entry which is preliminary data.</text>
</comment>
<gene>
    <name evidence="2" type="ORF">KME32_27675</name>
</gene>
<dbReference type="PANTHER" id="PTHR34060">
    <property type="entry name" value="POLYKETIDE CYCLASE / DEHYDRASE AND LIPID TRANSPORT PROTEIN"/>
    <property type="match status" value="1"/>
</dbReference>
<dbReference type="EMBL" id="JAHHHN010000027">
    <property type="protein sequence ID" value="MBW4564835.1"/>
    <property type="molecule type" value="Genomic_DNA"/>
</dbReference>
<dbReference type="Proteomes" id="UP000715781">
    <property type="component" value="Unassembled WGS sequence"/>
</dbReference>
<dbReference type="AlphaFoldDB" id="A0A951Q325"/>
<dbReference type="InterPro" id="IPR005031">
    <property type="entry name" value="COQ10_START"/>
</dbReference>
<evidence type="ECO:0000259" key="1">
    <source>
        <dbReference type="Pfam" id="PF03364"/>
    </source>
</evidence>
<dbReference type="Pfam" id="PF03364">
    <property type="entry name" value="Polyketide_cyc"/>
    <property type="match status" value="1"/>
</dbReference>